<evidence type="ECO:0000313" key="1">
    <source>
        <dbReference type="EMBL" id="KAG2320920.1"/>
    </source>
</evidence>
<dbReference type="EMBL" id="JAAMPC010000003">
    <property type="protein sequence ID" value="KAG2320920.1"/>
    <property type="molecule type" value="Genomic_DNA"/>
</dbReference>
<reference evidence="1 2" key="1">
    <citation type="submission" date="2020-02" db="EMBL/GenBank/DDBJ databases">
        <authorList>
            <person name="Ma Q."/>
            <person name="Huang Y."/>
            <person name="Song X."/>
            <person name="Pei D."/>
        </authorList>
    </citation>
    <scope>NUCLEOTIDE SEQUENCE [LARGE SCALE GENOMIC DNA]</scope>
    <source>
        <strain evidence="1">Sxm20200214</strain>
        <tissue evidence="1">Leaf</tissue>
    </source>
</reference>
<organism evidence="1 2">
    <name type="scientific">Brassica carinata</name>
    <name type="common">Ethiopian mustard</name>
    <name type="synonym">Abyssinian cabbage</name>
    <dbReference type="NCBI Taxonomy" id="52824"/>
    <lineage>
        <taxon>Eukaryota</taxon>
        <taxon>Viridiplantae</taxon>
        <taxon>Streptophyta</taxon>
        <taxon>Embryophyta</taxon>
        <taxon>Tracheophyta</taxon>
        <taxon>Spermatophyta</taxon>
        <taxon>Magnoliopsida</taxon>
        <taxon>eudicotyledons</taxon>
        <taxon>Gunneridae</taxon>
        <taxon>Pentapetalae</taxon>
        <taxon>rosids</taxon>
        <taxon>malvids</taxon>
        <taxon>Brassicales</taxon>
        <taxon>Brassicaceae</taxon>
        <taxon>Brassiceae</taxon>
        <taxon>Brassica</taxon>
    </lineage>
</organism>
<sequence>MFTTLYSSFHVEVGVNDDGNITLNHVLWLCPWITDGLSESNYKGVLWEADCTESFLKQSNLKGHMKALMQDQRHGKHAMRILSRSRSRIWRALYNLQCFKYLTDAYFLSRTPFMLALRRAEEYSAQQVQGFIVFLSSTFIALLAEQVTVTSPDRIEAYFNQSFDVINPLFHLSSIQSTSSSPLVTVESSDYKSPISSDEQRSFNQIEKNNFVPPTSSFLIGVQVIEVKKGGERMAVYIIIEKFRTFLMFCGMNIKFD</sequence>
<name>A0A8X8B350_BRACI</name>
<evidence type="ECO:0000313" key="2">
    <source>
        <dbReference type="Proteomes" id="UP000886595"/>
    </source>
</evidence>
<proteinExistence type="predicted"/>
<comment type="caution">
    <text evidence="1">The sequence shown here is derived from an EMBL/GenBank/DDBJ whole genome shotgun (WGS) entry which is preliminary data.</text>
</comment>
<gene>
    <name evidence="1" type="ORF">Bca52824_014133</name>
</gene>
<dbReference type="AlphaFoldDB" id="A0A8X8B350"/>
<dbReference type="Proteomes" id="UP000886595">
    <property type="component" value="Unassembled WGS sequence"/>
</dbReference>
<accession>A0A8X8B350</accession>
<protein>
    <submittedName>
        <fullName evidence="1">Uncharacterized protein</fullName>
    </submittedName>
</protein>
<keyword evidence="2" id="KW-1185">Reference proteome</keyword>